<dbReference type="EMBL" id="MU825880">
    <property type="protein sequence ID" value="KAJ7385575.1"/>
    <property type="molecule type" value="Genomic_DNA"/>
</dbReference>
<gene>
    <name evidence="2" type="ORF">OS493_015158</name>
</gene>
<evidence type="ECO:0000256" key="1">
    <source>
        <dbReference type="SAM" id="Phobius"/>
    </source>
</evidence>
<dbReference type="Proteomes" id="UP001163046">
    <property type="component" value="Unassembled WGS sequence"/>
</dbReference>
<evidence type="ECO:0000313" key="2">
    <source>
        <dbReference type="EMBL" id="KAJ7385575.1"/>
    </source>
</evidence>
<protein>
    <submittedName>
        <fullName evidence="2">Uncharacterized protein</fullName>
    </submittedName>
</protein>
<keyword evidence="1" id="KW-0472">Membrane</keyword>
<name>A0A9X0D3J5_9CNID</name>
<keyword evidence="3" id="KW-1185">Reference proteome</keyword>
<accession>A0A9X0D3J5</accession>
<dbReference type="AlphaFoldDB" id="A0A9X0D3J5"/>
<organism evidence="2 3">
    <name type="scientific">Desmophyllum pertusum</name>
    <dbReference type="NCBI Taxonomy" id="174260"/>
    <lineage>
        <taxon>Eukaryota</taxon>
        <taxon>Metazoa</taxon>
        <taxon>Cnidaria</taxon>
        <taxon>Anthozoa</taxon>
        <taxon>Hexacorallia</taxon>
        <taxon>Scleractinia</taxon>
        <taxon>Caryophylliina</taxon>
        <taxon>Caryophylliidae</taxon>
        <taxon>Desmophyllum</taxon>
    </lineage>
</organism>
<feature type="transmembrane region" description="Helical" evidence="1">
    <location>
        <begin position="6"/>
        <end position="37"/>
    </location>
</feature>
<sequence length="101" mass="11449">MPSVVVFKAIIYTVVGTTVFVSSYSIIAMSITCYIAIDKPMEYKSIITNETSQDFYCCLMGDIISDMRFLPLTNISEKTYTLIYLHTHVLGARHLVDGRLR</sequence>
<keyword evidence="1" id="KW-1133">Transmembrane helix</keyword>
<reference evidence="2" key="1">
    <citation type="submission" date="2023-01" db="EMBL/GenBank/DDBJ databases">
        <title>Genome assembly of the deep-sea coral Lophelia pertusa.</title>
        <authorList>
            <person name="Herrera S."/>
            <person name="Cordes E."/>
        </authorList>
    </citation>
    <scope>NUCLEOTIDE SEQUENCE</scope>
    <source>
        <strain evidence="2">USNM1676648</strain>
        <tissue evidence="2">Polyp</tissue>
    </source>
</reference>
<comment type="caution">
    <text evidence="2">The sequence shown here is derived from an EMBL/GenBank/DDBJ whole genome shotgun (WGS) entry which is preliminary data.</text>
</comment>
<keyword evidence="1" id="KW-0812">Transmembrane</keyword>
<evidence type="ECO:0000313" key="3">
    <source>
        <dbReference type="Proteomes" id="UP001163046"/>
    </source>
</evidence>
<proteinExistence type="predicted"/>